<dbReference type="InterPro" id="IPR007278">
    <property type="entry name" value="DUF397"/>
</dbReference>
<name>A0ABP8BVT7_9ACTN</name>
<sequence length="60" mass="6644">MSIQWRKSSHSGGANDEHCVELGRLTSGLGVRDSKAPNSGYLTLTSTQFTELVEEIKRKH</sequence>
<dbReference type="Pfam" id="PF04149">
    <property type="entry name" value="DUF397"/>
    <property type="match status" value="1"/>
</dbReference>
<comment type="caution">
    <text evidence="2">The sequence shown here is derived from an EMBL/GenBank/DDBJ whole genome shotgun (WGS) entry which is preliminary data.</text>
</comment>
<dbReference type="RefSeq" id="WP_344891944.1">
    <property type="nucleotide sequence ID" value="NZ_BAABAS010000004.1"/>
</dbReference>
<protein>
    <submittedName>
        <fullName evidence="2">DUF397 domain-containing protein</fullName>
    </submittedName>
</protein>
<dbReference type="Proteomes" id="UP001501710">
    <property type="component" value="Unassembled WGS sequence"/>
</dbReference>
<proteinExistence type="predicted"/>
<feature type="domain" description="DUF397" evidence="1">
    <location>
        <begin position="4"/>
        <end position="57"/>
    </location>
</feature>
<dbReference type="EMBL" id="BAABAS010000004">
    <property type="protein sequence ID" value="GAA4227503.1"/>
    <property type="molecule type" value="Genomic_DNA"/>
</dbReference>
<organism evidence="2 3">
    <name type="scientific">Actinomadura meridiana</name>
    <dbReference type="NCBI Taxonomy" id="559626"/>
    <lineage>
        <taxon>Bacteria</taxon>
        <taxon>Bacillati</taxon>
        <taxon>Actinomycetota</taxon>
        <taxon>Actinomycetes</taxon>
        <taxon>Streptosporangiales</taxon>
        <taxon>Thermomonosporaceae</taxon>
        <taxon>Actinomadura</taxon>
    </lineage>
</organism>
<keyword evidence="3" id="KW-1185">Reference proteome</keyword>
<evidence type="ECO:0000259" key="1">
    <source>
        <dbReference type="Pfam" id="PF04149"/>
    </source>
</evidence>
<gene>
    <name evidence="2" type="ORF">GCM10022254_15360</name>
</gene>
<evidence type="ECO:0000313" key="2">
    <source>
        <dbReference type="EMBL" id="GAA4227503.1"/>
    </source>
</evidence>
<accession>A0ABP8BVT7</accession>
<reference evidence="3" key="1">
    <citation type="journal article" date="2019" name="Int. J. Syst. Evol. Microbiol.">
        <title>The Global Catalogue of Microorganisms (GCM) 10K type strain sequencing project: providing services to taxonomists for standard genome sequencing and annotation.</title>
        <authorList>
            <consortium name="The Broad Institute Genomics Platform"/>
            <consortium name="The Broad Institute Genome Sequencing Center for Infectious Disease"/>
            <person name="Wu L."/>
            <person name="Ma J."/>
        </authorList>
    </citation>
    <scope>NUCLEOTIDE SEQUENCE [LARGE SCALE GENOMIC DNA]</scope>
    <source>
        <strain evidence="3">JCM 17440</strain>
    </source>
</reference>
<evidence type="ECO:0000313" key="3">
    <source>
        <dbReference type="Proteomes" id="UP001501710"/>
    </source>
</evidence>